<evidence type="ECO:0000256" key="1">
    <source>
        <dbReference type="SAM" id="Phobius"/>
    </source>
</evidence>
<organism evidence="2 3">
    <name type="scientific">Lactobacillus crispatus</name>
    <dbReference type="NCBI Taxonomy" id="47770"/>
    <lineage>
        <taxon>Bacteria</taxon>
        <taxon>Bacillati</taxon>
        <taxon>Bacillota</taxon>
        <taxon>Bacilli</taxon>
        <taxon>Lactobacillales</taxon>
        <taxon>Lactobacillaceae</taxon>
        <taxon>Lactobacillus</taxon>
    </lineage>
</organism>
<proteinExistence type="predicted"/>
<keyword evidence="1" id="KW-0472">Membrane</keyword>
<evidence type="ECO:0000313" key="2">
    <source>
        <dbReference type="EMBL" id="MBI1707367.1"/>
    </source>
</evidence>
<accession>A0AAW4DM01</accession>
<gene>
    <name evidence="2" type="ORF">HYQ56_0346</name>
</gene>
<name>A0AAW4DM01_9LACO</name>
<keyword evidence="1" id="KW-1133">Transmembrane helix</keyword>
<dbReference type="EMBL" id="JACCPP010000007">
    <property type="protein sequence ID" value="MBI1707367.1"/>
    <property type="molecule type" value="Genomic_DNA"/>
</dbReference>
<protein>
    <submittedName>
        <fullName evidence="2">Uncharacterized protein</fullName>
    </submittedName>
</protein>
<sequence length="65" mass="7283">MNMYHNTMLGVIVVLILDMIGTQLLMHHQNSMPKSKVEGYYTILGIVLGLCILIGIICLVRLKVL</sequence>
<dbReference type="AlphaFoldDB" id="A0AAW4DM01"/>
<feature type="transmembrane region" description="Helical" evidence="1">
    <location>
        <begin position="7"/>
        <end position="27"/>
    </location>
</feature>
<evidence type="ECO:0000313" key="3">
    <source>
        <dbReference type="Proteomes" id="UP001194414"/>
    </source>
</evidence>
<feature type="transmembrane region" description="Helical" evidence="1">
    <location>
        <begin position="39"/>
        <end position="60"/>
    </location>
</feature>
<dbReference type="Proteomes" id="UP001194414">
    <property type="component" value="Unassembled WGS sequence"/>
</dbReference>
<reference evidence="2" key="1">
    <citation type="submission" date="2020-07" db="EMBL/GenBank/DDBJ databases">
        <title>Comparative genomics analyses of Lactobacillus crispatus isolated from different ecological niches.</title>
        <authorList>
            <person name="Mancino W."/>
            <person name="Mancabelli L."/>
            <person name="Lugli G.A."/>
            <person name="Milani C."/>
            <person name="Viappiani A."/>
            <person name="Anzalone R."/>
            <person name="Longhi G."/>
            <person name="Ventura M."/>
            <person name="Turroni F."/>
        </authorList>
    </citation>
    <scope>NUCLEOTIDE SEQUENCE</scope>
    <source>
        <strain evidence="2">LB65</strain>
    </source>
</reference>
<comment type="caution">
    <text evidence="2">The sequence shown here is derived from an EMBL/GenBank/DDBJ whole genome shotgun (WGS) entry which is preliminary data.</text>
</comment>
<keyword evidence="1" id="KW-0812">Transmembrane</keyword>